<sequence length="138" mass="16598">MEFSLLYSCCTYFDYGFLQYRGSLPIFSEILPFFCILGRLSDLVFYLLWWWCFVMRIVFLVQLLIIDTVLHQPVILLNQAGRWPMRGLLRQMDARESFWRHRPKQLEWLESLLNDFLLDNDVEKLATLNGKARYTFAK</sequence>
<protein>
    <submittedName>
        <fullName evidence="1">Uncharacterized protein</fullName>
    </submittedName>
</protein>
<dbReference type="EMBL" id="BDGG01000005">
    <property type="protein sequence ID" value="GAU99409.1"/>
    <property type="molecule type" value="Genomic_DNA"/>
</dbReference>
<organism evidence="1 2">
    <name type="scientific">Ramazzottius varieornatus</name>
    <name type="common">Water bear</name>
    <name type="synonym">Tardigrade</name>
    <dbReference type="NCBI Taxonomy" id="947166"/>
    <lineage>
        <taxon>Eukaryota</taxon>
        <taxon>Metazoa</taxon>
        <taxon>Ecdysozoa</taxon>
        <taxon>Tardigrada</taxon>
        <taxon>Eutardigrada</taxon>
        <taxon>Parachela</taxon>
        <taxon>Hypsibioidea</taxon>
        <taxon>Ramazzottiidae</taxon>
        <taxon>Ramazzottius</taxon>
    </lineage>
</organism>
<dbReference type="AlphaFoldDB" id="A0A1D1VCQ4"/>
<name>A0A1D1VCQ4_RAMVA</name>
<comment type="caution">
    <text evidence="1">The sequence shown here is derived from an EMBL/GenBank/DDBJ whole genome shotgun (WGS) entry which is preliminary data.</text>
</comment>
<gene>
    <name evidence="1" type="primary">RvY_10419-1</name>
    <name evidence="1" type="synonym">RvY_10419.1</name>
    <name evidence="1" type="ORF">RvY_10419</name>
</gene>
<evidence type="ECO:0000313" key="1">
    <source>
        <dbReference type="EMBL" id="GAU99409.1"/>
    </source>
</evidence>
<proteinExistence type="predicted"/>
<keyword evidence="2" id="KW-1185">Reference proteome</keyword>
<dbReference type="Proteomes" id="UP000186922">
    <property type="component" value="Unassembled WGS sequence"/>
</dbReference>
<accession>A0A1D1VCQ4</accession>
<evidence type="ECO:0000313" key="2">
    <source>
        <dbReference type="Proteomes" id="UP000186922"/>
    </source>
</evidence>
<reference evidence="1 2" key="1">
    <citation type="journal article" date="2016" name="Nat. Commun.">
        <title>Extremotolerant tardigrade genome and improved radiotolerance of human cultured cells by tardigrade-unique protein.</title>
        <authorList>
            <person name="Hashimoto T."/>
            <person name="Horikawa D.D."/>
            <person name="Saito Y."/>
            <person name="Kuwahara H."/>
            <person name="Kozuka-Hata H."/>
            <person name="Shin-I T."/>
            <person name="Minakuchi Y."/>
            <person name="Ohishi K."/>
            <person name="Motoyama A."/>
            <person name="Aizu T."/>
            <person name="Enomoto A."/>
            <person name="Kondo K."/>
            <person name="Tanaka S."/>
            <person name="Hara Y."/>
            <person name="Koshikawa S."/>
            <person name="Sagara H."/>
            <person name="Miura T."/>
            <person name="Yokobori S."/>
            <person name="Miyagawa K."/>
            <person name="Suzuki Y."/>
            <person name="Kubo T."/>
            <person name="Oyama M."/>
            <person name="Kohara Y."/>
            <person name="Fujiyama A."/>
            <person name="Arakawa K."/>
            <person name="Katayama T."/>
            <person name="Toyoda A."/>
            <person name="Kunieda T."/>
        </authorList>
    </citation>
    <scope>NUCLEOTIDE SEQUENCE [LARGE SCALE GENOMIC DNA]</scope>
    <source>
        <strain evidence="1 2">YOKOZUNA-1</strain>
    </source>
</reference>